<dbReference type="GO" id="GO:0006397">
    <property type="term" value="P:mRNA processing"/>
    <property type="evidence" value="ECO:0007669"/>
    <property type="project" value="UniProtKB-KW"/>
</dbReference>
<dbReference type="SUPFAM" id="SSF101233">
    <property type="entry name" value="PWI domain"/>
    <property type="match status" value="1"/>
</dbReference>
<name>A0A834U399_9FABA</name>
<feature type="region of interest" description="Disordered" evidence="3">
    <location>
        <begin position="575"/>
        <end position="613"/>
    </location>
</feature>
<evidence type="ECO:0000259" key="5">
    <source>
        <dbReference type="PROSITE" id="PS51025"/>
    </source>
</evidence>
<feature type="domain" description="PWI" evidence="5">
    <location>
        <begin position="892"/>
        <end position="989"/>
    </location>
</feature>
<feature type="compositionally biased region" description="Pro residues" evidence="3">
    <location>
        <begin position="31"/>
        <end position="42"/>
    </location>
</feature>
<comment type="caution">
    <text evidence="6">The sequence shown here is derived from an EMBL/GenBank/DDBJ whole genome shotgun (WGS) entry which is preliminary data.</text>
</comment>
<feature type="region of interest" description="Disordered" evidence="3">
    <location>
        <begin position="703"/>
        <end position="779"/>
    </location>
</feature>
<sequence>MADSASSPAIAEAKQQHSDLGASTSHQNQPDPAPVSTPPTIQPPSSTSLPSAAPVVGVNPNPNPSLVPTPLPPPPPPSISYAVAGVGAAPQVSGGAVVPPAVPSFRPVPPQTPQFSPIPNPLNYQNPPVQPPGVSSASAMTPGAPSGTGAIPVSVPQVPPQMQPMIMPYQIPAAQPPNPALRPYAPMPNGYAAVPGAPQGTMPHPGMPRYPPPYGTVVRPSFPPRPPGAVNVLPAVSRPLVAGIPPVRPIIPPVVRPMVAPSVTPAEKPQTTVYVGKIAPTVENEFMLSLLQLCGPIKSWKRPQDPSNGTPKGFGFWEFESAEGVLRALRLLTKLNVDGQELLVNVDEVTKEYLERYVEKKTENSKKKYTQTVGSEKKDESAQPSDANEDGKVDVEQSKKEDNNLRNKENHDVTNFGIVTDEDREVDREALEKIKNMIEERLKTRPLPPPPPLQATPDGPANLTSEQSAKTREGDSDADMVNNESAEDKNDKETNMDNKTTSEHDRPETPDRRYDRRSRERDRDRELKREKERELERYEREAERERIRKEREQRRKIEEAERQYEACLKDWEYREREKEKERQYEKEKEKERERKRRKDILYDEEDEDDDSRKRWRRSVLDEKRKKRLREKEDDLADRRKEEEEIAEAKRRAEEDQQQKRQRDALRLLSDHVVNGGEKSMATEDITNEAKSIATEQDTVADYGYEGHIGNSGVNDESTTASVAATDTRQSGNAPAKKLGFGLVGSGKRTAVPSVFHEEEDDDAHKDKKMRPLVPIDYSTEELQAVQPTVSGAPPPNLAAAAEFAKRLSNASIKEEKLEERDRNRRSSEKSNHRDRDRDRNEEDGTHNKDESREKISDRDRDRDRGLEKLKTSDNKKLLDAKQLIDMIPKTKEELFSYEINWAVYDKHQLHERMRPWISKKITEFLGEEETTLVDYIVSSTQDHVKASQMLELLQSILDDEAEMFVLKMWRMLIFEIKKVETGLALRSKS</sequence>
<dbReference type="SMART" id="SM00311">
    <property type="entry name" value="PWI"/>
    <property type="match status" value="1"/>
</dbReference>
<dbReference type="InterPro" id="IPR035979">
    <property type="entry name" value="RBD_domain_sf"/>
</dbReference>
<dbReference type="PROSITE" id="PS51025">
    <property type="entry name" value="PWI"/>
    <property type="match status" value="1"/>
</dbReference>
<feature type="region of interest" description="Disordered" evidence="3">
    <location>
        <begin position="437"/>
        <end position="559"/>
    </location>
</feature>
<keyword evidence="7" id="KW-1185">Reference proteome</keyword>
<evidence type="ECO:0000256" key="3">
    <source>
        <dbReference type="SAM" id="MobiDB-lite"/>
    </source>
</evidence>
<dbReference type="PROSITE" id="PS50102">
    <property type="entry name" value="RRM"/>
    <property type="match status" value="1"/>
</dbReference>
<dbReference type="AlphaFoldDB" id="A0A834U399"/>
<feature type="domain" description="RRM" evidence="4">
    <location>
        <begin position="271"/>
        <end position="349"/>
    </location>
</feature>
<dbReference type="Gene3D" id="3.30.70.330">
    <property type="match status" value="1"/>
</dbReference>
<evidence type="ECO:0000313" key="7">
    <source>
        <dbReference type="Proteomes" id="UP000634136"/>
    </source>
</evidence>
<dbReference type="PANTHER" id="PTHR47334:SF2">
    <property type="entry name" value="RNA-BINDING MOTIF PROTEIN 25"/>
    <property type="match status" value="1"/>
</dbReference>
<dbReference type="SUPFAM" id="SSF54928">
    <property type="entry name" value="RNA-binding domain, RBD"/>
    <property type="match status" value="1"/>
</dbReference>
<feature type="compositionally biased region" description="Polar residues" evidence="3">
    <location>
        <begin position="21"/>
        <end position="30"/>
    </location>
</feature>
<accession>A0A834U399</accession>
<keyword evidence="2" id="KW-0694">RNA-binding</keyword>
<dbReference type="Pfam" id="PF01480">
    <property type="entry name" value="PWI"/>
    <property type="match status" value="1"/>
</dbReference>
<feature type="region of interest" description="Disordered" evidence="3">
    <location>
        <begin position="1"/>
        <end position="75"/>
    </location>
</feature>
<feature type="compositionally biased region" description="Polar residues" evidence="3">
    <location>
        <begin position="711"/>
        <end position="732"/>
    </location>
</feature>
<dbReference type="InterPro" id="IPR012677">
    <property type="entry name" value="Nucleotide-bd_a/b_plait_sf"/>
</dbReference>
<dbReference type="InterPro" id="IPR000504">
    <property type="entry name" value="RRM_dom"/>
</dbReference>
<feature type="compositionally biased region" description="Basic and acidic residues" evidence="3">
    <location>
        <begin position="486"/>
        <end position="559"/>
    </location>
</feature>
<feature type="compositionally biased region" description="Pro residues" evidence="3">
    <location>
        <begin position="61"/>
        <end position="75"/>
    </location>
</feature>
<gene>
    <name evidence="6" type="ORF">G2W53_020528</name>
</gene>
<evidence type="ECO:0000256" key="1">
    <source>
        <dbReference type="ARBA" id="ARBA00022664"/>
    </source>
</evidence>
<feature type="compositionally biased region" description="Basic and acidic residues" evidence="3">
    <location>
        <begin position="389"/>
        <end position="412"/>
    </location>
</feature>
<proteinExistence type="predicted"/>
<evidence type="ECO:0000256" key="2">
    <source>
        <dbReference type="PROSITE-ProRule" id="PRU00176"/>
    </source>
</evidence>
<feature type="compositionally biased region" description="Basic and acidic residues" evidence="3">
    <location>
        <begin position="575"/>
        <end position="592"/>
    </location>
</feature>
<dbReference type="InterPro" id="IPR034268">
    <property type="entry name" value="RBM25_RRM"/>
</dbReference>
<dbReference type="Gene3D" id="1.20.1390.10">
    <property type="entry name" value="PWI domain"/>
    <property type="match status" value="1"/>
</dbReference>
<dbReference type="CDD" id="cd12446">
    <property type="entry name" value="RRM_RBM25"/>
    <property type="match status" value="1"/>
</dbReference>
<dbReference type="InterPro" id="IPR053294">
    <property type="entry name" value="RBM_PWI_domain"/>
</dbReference>
<feature type="region of interest" description="Disordered" evidence="3">
    <location>
        <begin position="812"/>
        <end position="867"/>
    </location>
</feature>
<dbReference type="Proteomes" id="UP000634136">
    <property type="component" value="Unassembled WGS sequence"/>
</dbReference>
<dbReference type="OrthoDB" id="6275295at2759"/>
<dbReference type="InterPro" id="IPR002483">
    <property type="entry name" value="PWI_dom"/>
</dbReference>
<evidence type="ECO:0000313" key="6">
    <source>
        <dbReference type="EMBL" id="KAF7829364.1"/>
    </source>
</evidence>
<dbReference type="Pfam" id="PF00076">
    <property type="entry name" value="RRM_1"/>
    <property type="match status" value="1"/>
</dbReference>
<organism evidence="6 7">
    <name type="scientific">Senna tora</name>
    <dbReference type="NCBI Taxonomy" id="362788"/>
    <lineage>
        <taxon>Eukaryota</taxon>
        <taxon>Viridiplantae</taxon>
        <taxon>Streptophyta</taxon>
        <taxon>Embryophyta</taxon>
        <taxon>Tracheophyta</taxon>
        <taxon>Spermatophyta</taxon>
        <taxon>Magnoliopsida</taxon>
        <taxon>eudicotyledons</taxon>
        <taxon>Gunneridae</taxon>
        <taxon>Pentapetalae</taxon>
        <taxon>rosids</taxon>
        <taxon>fabids</taxon>
        <taxon>Fabales</taxon>
        <taxon>Fabaceae</taxon>
        <taxon>Caesalpinioideae</taxon>
        <taxon>Cassia clade</taxon>
        <taxon>Senna</taxon>
    </lineage>
</organism>
<dbReference type="SMART" id="SM00360">
    <property type="entry name" value="RRM"/>
    <property type="match status" value="1"/>
</dbReference>
<protein>
    <submittedName>
        <fullName evidence="6">RNA-binding protein 25 isoform X1</fullName>
    </submittedName>
</protein>
<keyword evidence="1" id="KW-0507">mRNA processing</keyword>
<feature type="region of interest" description="Disordered" evidence="3">
    <location>
        <begin position="364"/>
        <end position="413"/>
    </location>
</feature>
<dbReference type="InterPro" id="IPR036483">
    <property type="entry name" value="PWI_dom_sf"/>
</dbReference>
<evidence type="ECO:0000259" key="4">
    <source>
        <dbReference type="PROSITE" id="PS50102"/>
    </source>
</evidence>
<reference evidence="6" key="1">
    <citation type="submission" date="2020-09" db="EMBL/GenBank/DDBJ databases">
        <title>Genome-Enabled Discovery of Anthraquinone Biosynthesis in Senna tora.</title>
        <authorList>
            <person name="Kang S.-H."/>
            <person name="Pandey R.P."/>
            <person name="Lee C.-M."/>
            <person name="Sim J.-S."/>
            <person name="Jeong J.-T."/>
            <person name="Choi B.-S."/>
            <person name="Jung M."/>
            <person name="Ginzburg D."/>
            <person name="Zhao K."/>
            <person name="Won S.Y."/>
            <person name="Oh T.-J."/>
            <person name="Yu Y."/>
            <person name="Kim N.-H."/>
            <person name="Lee O.R."/>
            <person name="Lee T.-H."/>
            <person name="Bashyal P."/>
            <person name="Kim T.-S."/>
            <person name="Lee W.-H."/>
            <person name="Kawkins C."/>
            <person name="Kim C.-K."/>
            <person name="Kim J.S."/>
            <person name="Ahn B.O."/>
            <person name="Rhee S.Y."/>
            <person name="Sohng J.K."/>
        </authorList>
    </citation>
    <scope>NUCLEOTIDE SEQUENCE</scope>
    <source>
        <tissue evidence="6">Leaf</tissue>
    </source>
</reference>
<dbReference type="GO" id="GO:0003723">
    <property type="term" value="F:RNA binding"/>
    <property type="evidence" value="ECO:0007669"/>
    <property type="project" value="UniProtKB-UniRule"/>
</dbReference>
<dbReference type="FunFam" id="1.20.1390.10:FF:000008">
    <property type="entry name" value="RNA Binding Motif protein homolog"/>
    <property type="match status" value="1"/>
</dbReference>
<feature type="compositionally biased region" description="Low complexity" evidence="3">
    <location>
        <begin position="43"/>
        <end position="60"/>
    </location>
</feature>
<dbReference type="PANTHER" id="PTHR47334">
    <property type="entry name" value="SPLICING FACTOR PWI DOMAIN-CONTAINING PROTEIN / RNA RECOGNITION MOTIF (RRM)-CONTAINING PROTEIN"/>
    <property type="match status" value="1"/>
</dbReference>
<feature type="compositionally biased region" description="Basic and acidic residues" evidence="3">
    <location>
        <begin position="626"/>
        <end position="669"/>
    </location>
</feature>
<feature type="region of interest" description="Disordered" evidence="3">
    <location>
        <begin position="626"/>
        <end position="684"/>
    </location>
</feature>
<dbReference type="EMBL" id="JAAIUW010000006">
    <property type="protein sequence ID" value="KAF7829364.1"/>
    <property type="molecule type" value="Genomic_DNA"/>
</dbReference>